<organism evidence="1">
    <name type="scientific">viral metagenome</name>
    <dbReference type="NCBI Taxonomy" id="1070528"/>
    <lineage>
        <taxon>unclassified sequences</taxon>
        <taxon>metagenomes</taxon>
        <taxon>organismal metagenomes</taxon>
    </lineage>
</organism>
<proteinExistence type="predicted"/>
<sequence length="82" mass="9614">MKESTKKGLDRYVENRGPVGDFLRAVLENNLVLSFGYADDDNRRDLQEIVRYVYNEFPADCWGSCEKVNNWLNQPQKQKEAK</sequence>
<dbReference type="AlphaFoldDB" id="A0A6H1ZC41"/>
<gene>
    <name evidence="1" type="ORF">TM448A00186_0020</name>
</gene>
<accession>A0A6H1ZC41</accession>
<dbReference type="EMBL" id="MT143986">
    <property type="protein sequence ID" value="QJA45108.1"/>
    <property type="molecule type" value="Genomic_DNA"/>
</dbReference>
<evidence type="ECO:0000313" key="1">
    <source>
        <dbReference type="EMBL" id="QJA45108.1"/>
    </source>
</evidence>
<reference evidence="1" key="1">
    <citation type="submission" date="2020-03" db="EMBL/GenBank/DDBJ databases">
        <title>The deep terrestrial virosphere.</title>
        <authorList>
            <person name="Holmfeldt K."/>
            <person name="Nilsson E."/>
            <person name="Simone D."/>
            <person name="Lopez-Fernandez M."/>
            <person name="Wu X."/>
            <person name="de Brujin I."/>
            <person name="Lundin D."/>
            <person name="Andersson A."/>
            <person name="Bertilsson S."/>
            <person name="Dopson M."/>
        </authorList>
    </citation>
    <scope>NUCLEOTIDE SEQUENCE</scope>
    <source>
        <strain evidence="1">TM448A00186</strain>
    </source>
</reference>
<protein>
    <submittedName>
        <fullName evidence="1">Uncharacterized protein</fullName>
    </submittedName>
</protein>
<name>A0A6H1ZC41_9ZZZZ</name>